<protein>
    <recommendedName>
        <fullName evidence="1">MaoC-like domain-containing protein</fullName>
    </recommendedName>
</protein>
<proteinExistence type="predicted"/>
<dbReference type="GO" id="GO:0019171">
    <property type="term" value="F:(3R)-hydroxyacyl-[acyl-carrier-protein] dehydratase activity"/>
    <property type="evidence" value="ECO:0007669"/>
    <property type="project" value="TreeGrafter"/>
</dbReference>
<dbReference type="InterPro" id="IPR029069">
    <property type="entry name" value="HotDog_dom_sf"/>
</dbReference>
<dbReference type="Gene3D" id="3.10.129.10">
    <property type="entry name" value="Hotdog Thioesterase"/>
    <property type="match status" value="1"/>
</dbReference>
<evidence type="ECO:0000313" key="3">
    <source>
        <dbReference type="Proteomes" id="UP000063308"/>
    </source>
</evidence>
<dbReference type="EMBL" id="AP014685">
    <property type="protein sequence ID" value="BAR60531.1"/>
    <property type="molecule type" value="Genomic_DNA"/>
</dbReference>
<dbReference type="PANTHER" id="PTHR43437:SF3">
    <property type="entry name" value="HYDROXYACYL-THIOESTER DEHYDRATASE TYPE 2, MITOCHONDRIAL"/>
    <property type="match status" value="1"/>
</dbReference>
<dbReference type="Pfam" id="PF01575">
    <property type="entry name" value="MaoC_dehydratas"/>
    <property type="match status" value="1"/>
</dbReference>
<dbReference type="InterPro" id="IPR002539">
    <property type="entry name" value="MaoC-like_dom"/>
</dbReference>
<organism evidence="2 3">
    <name type="scientific">Bradyrhizobium diazoefficiens</name>
    <dbReference type="NCBI Taxonomy" id="1355477"/>
    <lineage>
        <taxon>Bacteria</taxon>
        <taxon>Pseudomonadati</taxon>
        <taxon>Pseudomonadota</taxon>
        <taxon>Alphaproteobacteria</taxon>
        <taxon>Hyphomicrobiales</taxon>
        <taxon>Nitrobacteraceae</taxon>
        <taxon>Bradyrhizobium</taxon>
    </lineage>
</organism>
<accession>A0A0E4FWU5</accession>
<evidence type="ECO:0000259" key="1">
    <source>
        <dbReference type="Pfam" id="PF01575"/>
    </source>
</evidence>
<gene>
    <name evidence="2" type="ORF">NK6_7380</name>
</gene>
<dbReference type="AlphaFoldDB" id="A0A0E4FWU5"/>
<name>A0A0E4FWU5_9BRAD</name>
<sequence>MSHAPLKPGAVFAFRKTMTVAEQAMFTGISGNLGGLYVDAVRARKAGASNMVAFELAVGGLATTCLSQLGGPTRRIGSIALNFAAPVIVGESVEAKAEIVSVAGDDAVCRVTCTLSPSGATVVDGTATLVPFAKG</sequence>
<dbReference type="PANTHER" id="PTHR43437">
    <property type="entry name" value="HYDROXYACYL-THIOESTER DEHYDRATASE TYPE 2, MITOCHONDRIAL-RELATED"/>
    <property type="match status" value="1"/>
</dbReference>
<dbReference type="RefSeq" id="WP_028172095.1">
    <property type="nucleotide sequence ID" value="NZ_AJQI01000165.1"/>
</dbReference>
<feature type="domain" description="MaoC-like" evidence="1">
    <location>
        <begin position="11"/>
        <end position="105"/>
    </location>
</feature>
<dbReference type="GO" id="GO:0006633">
    <property type="term" value="P:fatty acid biosynthetic process"/>
    <property type="evidence" value="ECO:0007669"/>
    <property type="project" value="TreeGrafter"/>
</dbReference>
<evidence type="ECO:0000313" key="2">
    <source>
        <dbReference type="EMBL" id="BAR60531.1"/>
    </source>
</evidence>
<dbReference type="InterPro" id="IPR050965">
    <property type="entry name" value="UPF0336/Enoyl-CoA_hydratase"/>
</dbReference>
<dbReference type="SUPFAM" id="SSF54637">
    <property type="entry name" value="Thioesterase/thiol ester dehydrase-isomerase"/>
    <property type="match status" value="1"/>
</dbReference>
<reference evidence="2 3" key="1">
    <citation type="submission" date="2014-11" db="EMBL/GenBank/DDBJ databases">
        <title>Symbiosis island explosion on the genome of extra-slow-growing strains of soybean bradyrhizobia with massive insertion sequences.</title>
        <authorList>
            <person name="Iida T."/>
            <person name="Minamisawa K."/>
        </authorList>
    </citation>
    <scope>NUCLEOTIDE SEQUENCE [LARGE SCALE GENOMIC DNA]</scope>
    <source>
        <strain evidence="2 3">NK6</strain>
    </source>
</reference>
<dbReference type="Proteomes" id="UP000063308">
    <property type="component" value="Chromosome"/>
</dbReference>